<sequence length="1673" mass="179342">MLESSQPAQPVAAAASQERAPSSSKCGDSSQAPGNKDGSVATRSRSPQLSQKLMLVPDTMDEEENEDECIPPTSDSYGDSVELVPCTPTDNDSGSHSLHDDTDKGAAAESMQTSSDSQAHCVWQRSKAVSFQEWQPTLSSSTSSERSSAKEERGNEKAVSTNVEAVKIASDVNQQWPLDVKLAGVVEEGHEVSQSEDWQLQLSPTQRVSKHASLFAASDASRLCKSVSQPTVSSLATEHEQMLTDAAIADPLCVQEKREGSDASMSVDVQHISQQPDSESIFQPLTHTGLLLESQHGRKEETRGEAVLFRDERSGVTEEGGQREEGATPILRIEDVDSEFQQGNGHDAPLFQLTTPDFVEKMLQNRNEDPVKASPSKASSSFFKVKEGKSTPQKNKEDPFAIRGDSEMKSKTRRPPRALAFGDKRGEESDCTELGKLAEKATVETSAPSLGASPVRLSPHLAKPVAEEDTQPGPSSQRRPSIIVTSPRTAVKPVRTSPRRKSLAAGDIAGGTADLGAARSSERGSGRVTLDDSGRRLSFTSLAEPAASKAARGEDVMPLPRQPSSAVSCPLVTKRKKASSRRISQAHMQAQSLVKRARREVVRGLASDRGGVALPTQARRTFRFTRTRKCTSATKKTSVVGDTSEEGPVPAERVKRGAALPGTHGSRAVVVNDVESGATSTTGEDVNLHAAIVHSTTPAVRRTVSKQKFPAGPGSKQMVKRVLVKTYVRITTVTTEELVGDGKVVERTVIKEVEEQAPTSTVNEYSEPFNSPSLSRVSSITSGSLADVSSFSTKSLSLSDLDRIHGTSGSSCERHLLGGETPFGSTPVATFRRSVAPHDEAVLAGATPEFKRPIRLSSRLSVPMFQPATSSTQDAEEEAAHPGSFPAGIGVPDRAGGSRRDGPRVIEERVEDGEKRERGRTPERERSFSAPLFSTSTESLGSKSEKSGGHTSASLPASLLLCAGSDAPRGGGAVTADKSTCTSDDDFAYFRASGVPAIRDASTDTSLDARLRHDDVTLLLDTTDARGSDGSRKVGSGSARKEDSGSARKEDSGSARKEDSGSVRKVGSGSLRKEDSGSSQKSRSSSSRKRAASSSKRGRQQKTRPREKEEEEREGGDIDAASSSSHPSPIPPELAVRTDAALDRKPMQRAAMTESDVVTSTQPQRPSDDGGGARVMARWRDRHFYPGRVAETTSDGRLSVVFADGDVRLMRRSEVISCRLLPEGQRLKALAEDGYYYKGTVVGHFGRGDDAGYEIDVVGRSVQRYSWDKVMLSTEQAQAYLDDDCGATTSSGTLPPFDINLGNLLHGKRSCRGRQAGMDVSVSESRSLKASAVKTKPASSSKKGVKRKAGGGETSGSDCNPAPQKLVILQQEIVLTPKNSSTPTLGSEIRSTGGSKHAPSPVPQSPRRTPRRARAAHALQFVEEAGPIFAKGSTLFAGMTFILTKADPSGSVLAEDEKEGTSATSTDCSSIEATPRVTVDFNKDHITKQIKAGGGKIFKKFEQNQATAENFYLIADTFCRTAKYLQALACSIPCVSHRWIHDSCCFNQLQDYRGYILPAGQNILTGKPVEWQARGPVLAGLRIMILSVNSMFKELWSPVLVAAGGEVVGELYALHPDAPNPVDVVMADQIDNVTQSVGQLSIPVVTSEWIIQCLVNGFRIDCNAHSKFRLDLV</sequence>
<feature type="compositionally biased region" description="Basic and acidic residues" evidence="4">
    <location>
        <begin position="384"/>
        <end position="410"/>
    </location>
</feature>
<evidence type="ECO:0000256" key="2">
    <source>
        <dbReference type="ARBA" id="ARBA00022763"/>
    </source>
</evidence>
<feature type="compositionally biased region" description="Polar residues" evidence="4">
    <location>
        <begin position="472"/>
        <end position="488"/>
    </location>
</feature>
<protein>
    <submittedName>
        <fullName evidence="7">Uncharacterized protein LOC106819911 isoform X1</fullName>
    </submittedName>
</protein>
<dbReference type="Pfam" id="PF00533">
    <property type="entry name" value="BRCT"/>
    <property type="match status" value="1"/>
</dbReference>
<evidence type="ECO:0000259" key="5">
    <source>
        <dbReference type="PROSITE" id="PS50172"/>
    </source>
</evidence>
<feature type="compositionally biased region" description="Basic and acidic residues" evidence="4">
    <location>
        <begin position="896"/>
        <end position="927"/>
    </location>
</feature>
<dbReference type="Gene3D" id="3.40.50.10190">
    <property type="entry name" value="BRCT domain"/>
    <property type="match status" value="2"/>
</dbReference>
<dbReference type="Proteomes" id="UP000695022">
    <property type="component" value="Unplaced"/>
</dbReference>
<feature type="compositionally biased region" description="Low complexity" evidence="4">
    <location>
        <begin position="1"/>
        <end position="24"/>
    </location>
</feature>
<dbReference type="CDD" id="cd17745">
    <property type="entry name" value="BRCT_p53bp1_rpt1"/>
    <property type="match status" value="1"/>
</dbReference>
<dbReference type="PROSITE" id="PS50172">
    <property type="entry name" value="BRCT"/>
    <property type="match status" value="2"/>
</dbReference>
<feature type="compositionally biased region" description="Basic and acidic residues" evidence="4">
    <location>
        <begin position="1039"/>
        <end position="1062"/>
    </location>
</feature>
<keyword evidence="2" id="KW-0227">DNA damage</keyword>
<comment type="subcellular location">
    <subcellularLocation>
        <location evidence="1">Nucleus</location>
    </subcellularLocation>
</comment>
<evidence type="ECO:0000256" key="4">
    <source>
        <dbReference type="SAM" id="MobiDB-lite"/>
    </source>
</evidence>
<feature type="compositionally biased region" description="Basic and acidic residues" evidence="4">
    <location>
        <begin position="97"/>
        <end position="106"/>
    </location>
</feature>
<feature type="region of interest" description="Disordered" evidence="4">
    <location>
        <begin position="1316"/>
        <end position="1362"/>
    </location>
</feature>
<feature type="compositionally biased region" description="Basic and acidic residues" evidence="4">
    <location>
        <begin position="1023"/>
        <end position="1032"/>
    </location>
</feature>
<dbReference type="RefSeq" id="XP_014679974.1">
    <property type="nucleotide sequence ID" value="XM_014824488.1"/>
</dbReference>
<name>A0ABM1F6A3_PRICU</name>
<dbReference type="InterPro" id="IPR015125">
    <property type="entry name" value="53-BP1_Tudor"/>
</dbReference>
<dbReference type="PANTHER" id="PTHR15321:SF3">
    <property type="entry name" value="TP53-BINDING PROTEIN 1"/>
    <property type="match status" value="1"/>
</dbReference>
<dbReference type="InterPro" id="IPR036420">
    <property type="entry name" value="BRCT_dom_sf"/>
</dbReference>
<dbReference type="GeneID" id="106819911"/>
<dbReference type="Gene3D" id="2.30.30.30">
    <property type="match status" value="1"/>
</dbReference>
<dbReference type="SUPFAM" id="SSF63748">
    <property type="entry name" value="Tudor/PWWP/MBT"/>
    <property type="match status" value="1"/>
</dbReference>
<feature type="region of interest" description="Disordered" evidence="4">
    <location>
        <begin position="865"/>
        <end position="953"/>
    </location>
</feature>
<keyword evidence="3" id="KW-0539">Nucleus</keyword>
<dbReference type="Pfam" id="PF09038">
    <property type="entry name" value="53-BP1_Tudor"/>
    <property type="match status" value="1"/>
</dbReference>
<keyword evidence="6" id="KW-1185">Reference proteome</keyword>
<reference evidence="7" key="1">
    <citation type="submission" date="2025-08" db="UniProtKB">
        <authorList>
            <consortium name="RefSeq"/>
        </authorList>
    </citation>
    <scope>IDENTIFICATION</scope>
</reference>
<proteinExistence type="predicted"/>
<dbReference type="InterPro" id="IPR047250">
    <property type="entry name" value="BRCT_p53bp1-like_rpt2"/>
</dbReference>
<accession>A0ABM1F6A3</accession>
<feature type="compositionally biased region" description="Polar residues" evidence="4">
    <location>
        <begin position="1377"/>
        <end position="1394"/>
    </location>
</feature>
<feature type="compositionally biased region" description="Polar residues" evidence="4">
    <location>
        <begin position="127"/>
        <end position="138"/>
    </location>
</feature>
<feature type="domain" description="BRCT" evidence="5">
    <location>
        <begin position="1573"/>
        <end position="1654"/>
    </location>
</feature>
<feature type="region of interest" description="Disordered" evidence="4">
    <location>
        <begin position="1"/>
        <end position="160"/>
    </location>
</feature>
<gene>
    <name evidence="7" type="primary">LOC106819911</name>
</gene>
<dbReference type="Pfam" id="PF18428">
    <property type="entry name" value="BRCT_3"/>
    <property type="match status" value="1"/>
</dbReference>
<feature type="compositionally biased region" description="Low complexity" evidence="4">
    <location>
        <begin position="372"/>
        <end position="383"/>
    </location>
</feature>
<feature type="compositionally biased region" description="Polar residues" evidence="4">
    <location>
        <begin position="1156"/>
        <end position="1165"/>
    </location>
</feature>
<feature type="compositionally biased region" description="Basic and acidic residues" evidence="4">
    <location>
        <begin position="1007"/>
        <end position="1016"/>
    </location>
</feature>
<feature type="region of interest" description="Disordered" evidence="4">
    <location>
        <begin position="994"/>
        <end position="1133"/>
    </location>
</feature>
<dbReference type="PANTHER" id="PTHR15321">
    <property type="entry name" value="TUMOR SUPPRESSOR P53-BINDING PROTEIN 1"/>
    <property type="match status" value="1"/>
</dbReference>
<evidence type="ECO:0000256" key="3">
    <source>
        <dbReference type="ARBA" id="ARBA00023242"/>
    </source>
</evidence>
<feature type="compositionally biased region" description="Polar residues" evidence="4">
    <location>
        <begin position="41"/>
        <end position="51"/>
    </location>
</feature>
<dbReference type="Gene3D" id="2.30.30.140">
    <property type="match status" value="1"/>
</dbReference>
<feature type="region of interest" description="Disordered" evidence="4">
    <location>
        <begin position="1377"/>
        <end position="1411"/>
    </location>
</feature>
<dbReference type="InterPro" id="IPR014722">
    <property type="entry name" value="Rib_uL2_dom2"/>
</dbReference>
<evidence type="ECO:0000256" key="1">
    <source>
        <dbReference type="ARBA" id="ARBA00004123"/>
    </source>
</evidence>
<feature type="region of interest" description="Disordered" evidence="4">
    <location>
        <begin position="544"/>
        <end position="572"/>
    </location>
</feature>
<organism evidence="6 7">
    <name type="scientific">Priapulus caudatus</name>
    <name type="common">Priapulid worm</name>
    <dbReference type="NCBI Taxonomy" id="37621"/>
    <lineage>
        <taxon>Eukaryota</taxon>
        <taxon>Metazoa</taxon>
        <taxon>Ecdysozoa</taxon>
        <taxon>Scalidophora</taxon>
        <taxon>Priapulida</taxon>
        <taxon>Priapulimorpha</taxon>
        <taxon>Priapulimorphida</taxon>
        <taxon>Priapulidae</taxon>
        <taxon>Priapulus</taxon>
    </lineage>
</organism>
<feature type="domain" description="BRCT" evidence="5">
    <location>
        <begin position="1431"/>
        <end position="1557"/>
    </location>
</feature>
<feature type="compositionally biased region" description="Basic residues" evidence="4">
    <location>
        <begin position="1086"/>
        <end position="1105"/>
    </location>
</feature>
<feature type="region of interest" description="Disordered" evidence="4">
    <location>
        <begin position="1146"/>
        <end position="1173"/>
    </location>
</feature>
<evidence type="ECO:0000313" key="7">
    <source>
        <dbReference type="RefSeq" id="XP_014679974.1"/>
    </source>
</evidence>
<dbReference type="InterPro" id="IPR047252">
    <property type="entry name" value="TP53BP1-like"/>
</dbReference>
<dbReference type="SMART" id="SM00292">
    <property type="entry name" value="BRCT"/>
    <property type="match status" value="2"/>
</dbReference>
<dbReference type="InterPro" id="IPR001357">
    <property type="entry name" value="BRCT_dom"/>
</dbReference>
<feature type="region of interest" description="Disordered" evidence="4">
    <location>
        <begin position="367"/>
        <end position="532"/>
    </location>
</feature>
<feature type="compositionally biased region" description="Basic and acidic residues" evidence="4">
    <location>
        <begin position="147"/>
        <end position="156"/>
    </location>
</feature>
<dbReference type="InterPro" id="IPR047249">
    <property type="entry name" value="BRCT_p53bp1-like_rpt1"/>
</dbReference>
<feature type="compositionally biased region" description="Basic and acidic residues" evidence="4">
    <location>
        <begin position="520"/>
        <end position="532"/>
    </location>
</feature>
<feature type="region of interest" description="Disordered" evidence="4">
    <location>
        <begin position="962"/>
        <end position="981"/>
    </location>
</feature>
<dbReference type="SUPFAM" id="SSF52113">
    <property type="entry name" value="BRCT domain"/>
    <property type="match status" value="2"/>
</dbReference>
<dbReference type="CDD" id="cd17724">
    <property type="entry name" value="BRCT_p53bp1_rpt2"/>
    <property type="match status" value="1"/>
</dbReference>
<evidence type="ECO:0000313" key="6">
    <source>
        <dbReference type="Proteomes" id="UP000695022"/>
    </source>
</evidence>
<feature type="compositionally biased region" description="Acidic residues" evidence="4">
    <location>
        <begin position="59"/>
        <end position="69"/>
    </location>
</feature>